<protein>
    <submittedName>
        <fullName evidence="1">Uncharacterized protein</fullName>
    </submittedName>
</protein>
<gene>
    <name evidence="1" type="ORF">IV203_012927</name>
</gene>
<keyword evidence="2" id="KW-1185">Reference proteome</keyword>
<comment type="caution">
    <text evidence="1">The sequence shown here is derived from an EMBL/GenBank/DDBJ whole genome shotgun (WGS) entry which is preliminary data.</text>
</comment>
<reference evidence="1" key="2">
    <citation type="submission" date="2021-04" db="EMBL/GenBank/DDBJ databases">
        <authorList>
            <person name="Podell S."/>
        </authorList>
    </citation>
    <scope>NUCLEOTIDE SEQUENCE</scope>
    <source>
        <strain evidence="1">Hildebrandi</strain>
    </source>
</reference>
<evidence type="ECO:0000313" key="1">
    <source>
        <dbReference type="EMBL" id="KAG7373832.1"/>
    </source>
</evidence>
<sequence>MSSSTSVFEKAATLNNEGVMALMEHNEMSAIGSLTNSIRLMKSALSKPIEDPAAFQKDDASSSSSSMELPANLVELSPPPQEMQHYPFVDDDCELALFNHAISIPLAASSEERHEPSDLDFHIYSAAVVFNLALAHQQLALRHKNDRRHRGGSVDYSSEDSVNSHQCLYTVNRNKAEKLYMVILKLLQDSACSQVRTGVMVKLAAIHNLHWIQYQKREEEIGTSVSGGMIEIPTLQQTLSRFVQGIRQQDPALARTFLENDAQIQGLLMNVLWLKEQQAPPKIAPAA</sequence>
<name>A0A9K3M4F1_9STRA</name>
<evidence type="ECO:0000313" key="2">
    <source>
        <dbReference type="Proteomes" id="UP000693970"/>
    </source>
</evidence>
<dbReference type="Proteomes" id="UP000693970">
    <property type="component" value="Unassembled WGS sequence"/>
</dbReference>
<dbReference type="EMBL" id="JAGRRH010000001">
    <property type="protein sequence ID" value="KAG7373832.1"/>
    <property type="molecule type" value="Genomic_DNA"/>
</dbReference>
<reference evidence="1" key="1">
    <citation type="journal article" date="2021" name="Sci. Rep.">
        <title>Diploid genomic architecture of Nitzschia inconspicua, an elite biomass production diatom.</title>
        <authorList>
            <person name="Oliver A."/>
            <person name="Podell S."/>
            <person name="Pinowska A."/>
            <person name="Traller J.C."/>
            <person name="Smith S.R."/>
            <person name="McClure R."/>
            <person name="Beliaev A."/>
            <person name="Bohutskyi P."/>
            <person name="Hill E.A."/>
            <person name="Rabines A."/>
            <person name="Zheng H."/>
            <person name="Allen L.Z."/>
            <person name="Kuo A."/>
            <person name="Grigoriev I.V."/>
            <person name="Allen A.E."/>
            <person name="Hazlebeck D."/>
            <person name="Allen E.E."/>
        </authorList>
    </citation>
    <scope>NUCLEOTIDE SEQUENCE</scope>
    <source>
        <strain evidence="1">Hildebrandi</strain>
    </source>
</reference>
<proteinExistence type="predicted"/>
<dbReference type="AlphaFoldDB" id="A0A9K3M4F1"/>
<organism evidence="1 2">
    <name type="scientific">Nitzschia inconspicua</name>
    <dbReference type="NCBI Taxonomy" id="303405"/>
    <lineage>
        <taxon>Eukaryota</taxon>
        <taxon>Sar</taxon>
        <taxon>Stramenopiles</taxon>
        <taxon>Ochrophyta</taxon>
        <taxon>Bacillariophyta</taxon>
        <taxon>Bacillariophyceae</taxon>
        <taxon>Bacillariophycidae</taxon>
        <taxon>Bacillariales</taxon>
        <taxon>Bacillariaceae</taxon>
        <taxon>Nitzschia</taxon>
    </lineage>
</organism>
<accession>A0A9K3M4F1</accession>